<dbReference type="PANTHER" id="PTHR39168">
    <property type="entry name" value="TRANSCRIPTIONAL REGULATOR-RELATED"/>
    <property type="match status" value="1"/>
</dbReference>
<name>A0A1I0XYG9_9BACI</name>
<dbReference type="InterPro" id="IPR052543">
    <property type="entry name" value="HTH_Metal-responsive_Reg"/>
</dbReference>
<evidence type="ECO:0000256" key="1">
    <source>
        <dbReference type="ARBA" id="ARBA00023125"/>
    </source>
</evidence>
<evidence type="ECO:0000313" key="4">
    <source>
        <dbReference type="Proteomes" id="UP000198642"/>
    </source>
</evidence>
<dbReference type="STRING" id="237679.SAMN04488072_10684"/>
<dbReference type="EMBL" id="FOJW01000006">
    <property type="protein sequence ID" value="SFB05360.1"/>
    <property type="molecule type" value="Genomic_DNA"/>
</dbReference>
<dbReference type="GO" id="GO:0003700">
    <property type="term" value="F:DNA-binding transcription factor activity"/>
    <property type="evidence" value="ECO:0007669"/>
    <property type="project" value="InterPro"/>
</dbReference>
<dbReference type="GO" id="GO:0010288">
    <property type="term" value="P:response to lead ion"/>
    <property type="evidence" value="ECO:0007669"/>
    <property type="project" value="TreeGrafter"/>
</dbReference>
<dbReference type="CDD" id="cd00090">
    <property type="entry name" value="HTH_ARSR"/>
    <property type="match status" value="1"/>
</dbReference>
<dbReference type="PANTHER" id="PTHR39168:SF1">
    <property type="entry name" value="TRANSCRIPTIONAL REGULATORY PROTEIN"/>
    <property type="match status" value="1"/>
</dbReference>
<dbReference type="Gene3D" id="1.10.10.10">
    <property type="entry name" value="Winged helix-like DNA-binding domain superfamily/Winged helix DNA-binding domain"/>
    <property type="match status" value="1"/>
</dbReference>
<evidence type="ECO:0000313" key="3">
    <source>
        <dbReference type="EMBL" id="SFB05360.1"/>
    </source>
</evidence>
<dbReference type="InterPro" id="IPR036390">
    <property type="entry name" value="WH_DNA-bd_sf"/>
</dbReference>
<dbReference type="InterPro" id="IPR011991">
    <property type="entry name" value="ArsR-like_HTH"/>
</dbReference>
<dbReference type="InterPro" id="IPR001845">
    <property type="entry name" value="HTH_ArsR_DNA-bd_dom"/>
</dbReference>
<evidence type="ECO:0000259" key="2">
    <source>
        <dbReference type="Pfam" id="PF01022"/>
    </source>
</evidence>
<dbReference type="InterPro" id="IPR036388">
    <property type="entry name" value="WH-like_DNA-bd_sf"/>
</dbReference>
<dbReference type="OrthoDB" id="9797716at2"/>
<gene>
    <name evidence="3" type="ORF">SAMN04488072_10684</name>
</gene>
<feature type="domain" description="HTH arsR-type" evidence="2">
    <location>
        <begin position="18"/>
        <end position="62"/>
    </location>
</feature>
<proteinExistence type="predicted"/>
<dbReference type="GO" id="GO:0003677">
    <property type="term" value="F:DNA binding"/>
    <property type="evidence" value="ECO:0007669"/>
    <property type="project" value="UniProtKB-KW"/>
</dbReference>
<sequence>MKPNANVAKVATLVSESSRATILTILLDGRFHPASDLAYMAGITPQTASYHLSKMTHANVVDDSLIQQGLIYEKEKGYQVTNKGENFFQGLQIDLDRLRKKRRMFCGKCLDWSERRHHISRALGNALLKKFLEYNWIQHAPQSRALKVTAAGTEGFKH</sequence>
<keyword evidence="1" id="KW-0238">DNA-binding</keyword>
<dbReference type="Proteomes" id="UP000198642">
    <property type="component" value="Unassembled WGS sequence"/>
</dbReference>
<dbReference type="GO" id="GO:0097063">
    <property type="term" value="F:cadmium ion sensor activity"/>
    <property type="evidence" value="ECO:0007669"/>
    <property type="project" value="TreeGrafter"/>
</dbReference>
<reference evidence="3 4" key="1">
    <citation type="submission" date="2016-10" db="EMBL/GenBank/DDBJ databases">
        <authorList>
            <person name="de Groot N.N."/>
        </authorList>
    </citation>
    <scope>NUCLEOTIDE SEQUENCE [LARGE SCALE GENOMIC DNA]</scope>
    <source>
        <strain evidence="3 4">CGMCC 1.3702</strain>
    </source>
</reference>
<dbReference type="Pfam" id="PF01022">
    <property type="entry name" value="HTH_5"/>
    <property type="match status" value="1"/>
</dbReference>
<dbReference type="RefSeq" id="WP_090236594.1">
    <property type="nucleotide sequence ID" value="NZ_FOJW01000006.1"/>
</dbReference>
<keyword evidence="4" id="KW-1185">Reference proteome</keyword>
<dbReference type="AlphaFoldDB" id="A0A1I0XYG9"/>
<organism evidence="3 4">
    <name type="scientific">Lentibacillus halodurans</name>
    <dbReference type="NCBI Taxonomy" id="237679"/>
    <lineage>
        <taxon>Bacteria</taxon>
        <taxon>Bacillati</taxon>
        <taxon>Bacillota</taxon>
        <taxon>Bacilli</taxon>
        <taxon>Bacillales</taxon>
        <taxon>Bacillaceae</taxon>
        <taxon>Lentibacillus</taxon>
    </lineage>
</organism>
<protein>
    <submittedName>
        <fullName evidence="3">Helix-turn-helix domain-containing protein</fullName>
    </submittedName>
</protein>
<accession>A0A1I0XYG9</accession>
<dbReference type="GO" id="GO:0046686">
    <property type="term" value="P:response to cadmium ion"/>
    <property type="evidence" value="ECO:0007669"/>
    <property type="project" value="TreeGrafter"/>
</dbReference>
<dbReference type="GO" id="GO:0032791">
    <property type="term" value="F:lead ion binding"/>
    <property type="evidence" value="ECO:0007669"/>
    <property type="project" value="TreeGrafter"/>
</dbReference>
<dbReference type="SUPFAM" id="SSF46785">
    <property type="entry name" value="Winged helix' DNA-binding domain"/>
    <property type="match status" value="1"/>
</dbReference>